<dbReference type="PROSITE" id="PS51257">
    <property type="entry name" value="PROKAR_LIPOPROTEIN"/>
    <property type="match status" value="1"/>
</dbReference>
<feature type="region of interest" description="Disordered" evidence="1">
    <location>
        <begin position="28"/>
        <end position="86"/>
    </location>
</feature>
<dbReference type="GO" id="GO:0042597">
    <property type="term" value="C:periplasmic space"/>
    <property type="evidence" value="ECO:0007669"/>
    <property type="project" value="InterPro"/>
</dbReference>
<dbReference type="OrthoDB" id="9840749at2"/>
<dbReference type="Gene3D" id="1.20.120.1490">
    <property type="match status" value="1"/>
</dbReference>
<evidence type="ECO:0000256" key="1">
    <source>
        <dbReference type="SAM" id="MobiDB-lite"/>
    </source>
</evidence>
<reference evidence="3 4" key="1">
    <citation type="journal article" date="2019" name="Genome Biol. Evol.">
        <title>Day and night: Metabolic profiles and evolutionary relationships of six axenic non-marine cyanobacteria.</title>
        <authorList>
            <person name="Will S.E."/>
            <person name="Henke P."/>
            <person name="Boedeker C."/>
            <person name="Huang S."/>
            <person name="Brinkmann H."/>
            <person name="Rohde M."/>
            <person name="Jarek M."/>
            <person name="Friedl T."/>
            <person name="Seufert S."/>
            <person name="Schumacher M."/>
            <person name="Overmann J."/>
            <person name="Neumann-Schaal M."/>
            <person name="Petersen J."/>
        </authorList>
    </citation>
    <scope>NUCLEOTIDE SEQUENCE [LARGE SCALE GENOMIC DNA]</scope>
    <source>
        <strain evidence="3 4">SAG 1403-4b</strain>
    </source>
</reference>
<feature type="signal peptide" evidence="2">
    <location>
        <begin position="1"/>
        <end position="20"/>
    </location>
</feature>
<dbReference type="AlphaFoldDB" id="A0A433UWE3"/>
<evidence type="ECO:0000313" key="4">
    <source>
        <dbReference type="Proteomes" id="UP000276103"/>
    </source>
</evidence>
<evidence type="ECO:0008006" key="5">
    <source>
        <dbReference type="Google" id="ProtNLM"/>
    </source>
</evidence>
<dbReference type="Proteomes" id="UP000276103">
    <property type="component" value="Unassembled WGS sequence"/>
</dbReference>
<accession>A0A433UWE3</accession>
<dbReference type="RefSeq" id="WP_158624022.1">
    <property type="nucleotide sequence ID" value="NZ_RSCM01000003.1"/>
</dbReference>
<comment type="caution">
    <text evidence="3">The sequence shown here is derived from an EMBL/GenBank/DDBJ whole genome shotgun (WGS) entry which is preliminary data.</text>
</comment>
<dbReference type="Pfam" id="PF07813">
    <property type="entry name" value="LTXXQ"/>
    <property type="match status" value="1"/>
</dbReference>
<sequence>MNYKRMLSIFAMPAAVLAIAILTTGCQLSSPNRTSFPNDSTGNGRNYGSSENGTNDNSSENGTNDNSSENDTNNNSSDNGTNYRSSQRDINRYPEQMSELNLTDNQKAQIRRIRTQNEAKVVALLSPEQQEEFESANNSSDKLSMSRLRSLNLSANQKKAVNQIIRNQRKQIQAVLTTEQREMMKQRRMSPRENTSY</sequence>
<evidence type="ECO:0000256" key="2">
    <source>
        <dbReference type="SAM" id="SignalP"/>
    </source>
</evidence>
<dbReference type="InterPro" id="IPR012899">
    <property type="entry name" value="LTXXQ"/>
</dbReference>
<protein>
    <recommendedName>
        <fullName evidence="5">Lipoprotein</fullName>
    </recommendedName>
</protein>
<dbReference type="EMBL" id="RSCM01000003">
    <property type="protein sequence ID" value="RUS98107.1"/>
    <property type="molecule type" value="Genomic_DNA"/>
</dbReference>
<evidence type="ECO:0000313" key="3">
    <source>
        <dbReference type="EMBL" id="RUS98107.1"/>
    </source>
</evidence>
<keyword evidence="2" id="KW-0732">Signal</keyword>
<gene>
    <name evidence="3" type="ORF">DSM107003_11950</name>
</gene>
<feature type="compositionally biased region" description="Low complexity" evidence="1">
    <location>
        <begin position="48"/>
        <end position="82"/>
    </location>
</feature>
<feature type="compositionally biased region" description="Polar residues" evidence="1">
    <location>
        <begin position="28"/>
        <end position="47"/>
    </location>
</feature>
<feature type="chain" id="PRO_5019387890" description="Lipoprotein" evidence="2">
    <location>
        <begin position="21"/>
        <end position="197"/>
    </location>
</feature>
<proteinExistence type="predicted"/>
<organism evidence="3 4">
    <name type="scientific">Trichormus variabilis SAG 1403-4b</name>
    <dbReference type="NCBI Taxonomy" id="447716"/>
    <lineage>
        <taxon>Bacteria</taxon>
        <taxon>Bacillati</taxon>
        <taxon>Cyanobacteriota</taxon>
        <taxon>Cyanophyceae</taxon>
        <taxon>Nostocales</taxon>
        <taxon>Nostocaceae</taxon>
        <taxon>Trichormus</taxon>
    </lineage>
</organism>
<name>A0A433UWE3_ANAVA</name>
<keyword evidence="4" id="KW-1185">Reference proteome</keyword>